<proteinExistence type="predicted"/>
<dbReference type="GeneID" id="69590418"/>
<dbReference type="RefSeq" id="WP_055268829.1">
    <property type="nucleotide sequence ID" value="NZ_CACRSZ010000070.1"/>
</dbReference>
<sequence length="85" mass="9907">MKERYTGKLRCATCGDTESFEFNDDKSYIKCVKCNREYFGGYDELLSYNQETIEEVKGQIEADAEAYIKKSLEDAFKGNNFFKIK</sequence>
<reference evidence="2" key="2">
    <citation type="submission" date="2019-11" db="EMBL/GenBank/DDBJ databases">
        <authorList>
            <person name="Feng L."/>
        </authorList>
    </citation>
    <scope>NUCLEOTIDE SEQUENCE</scope>
    <source>
        <strain evidence="2">BfaecisLFYP10</strain>
    </source>
</reference>
<dbReference type="Proteomes" id="UP000095606">
    <property type="component" value="Unassembled WGS sequence"/>
</dbReference>
<reference evidence="1 3" key="1">
    <citation type="submission" date="2015-09" db="EMBL/GenBank/DDBJ databases">
        <authorList>
            <consortium name="Pathogen Informatics"/>
        </authorList>
    </citation>
    <scope>NUCLEOTIDE SEQUENCE [LARGE SCALE GENOMIC DNA]</scope>
    <source>
        <strain evidence="1 3">2789STDY5834846</strain>
    </source>
</reference>
<evidence type="ECO:0000313" key="3">
    <source>
        <dbReference type="Proteomes" id="UP000095606"/>
    </source>
</evidence>
<dbReference type="AlphaFoldDB" id="A0A174GBY5"/>
<gene>
    <name evidence="2" type="ORF">BFLFYP10_03318</name>
    <name evidence="1" type="ORF">ERS852461_00622</name>
</gene>
<evidence type="ECO:0000313" key="1">
    <source>
        <dbReference type="EMBL" id="CUO58566.1"/>
    </source>
</evidence>
<dbReference type="EMBL" id="CACRSZ010000070">
    <property type="protein sequence ID" value="VYT43895.1"/>
    <property type="molecule type" value="Genomic_DNA"/>
</dbReference>
<accession>A0A6N2WN15</accession>
<dbReference type="EMBL" id="CZAE01000002">
    <property type="protein sequence ID" value="CUO58566.1"/>
    <property type="molecule type" value="Genomic_DNA"/>
</dbReference>
<protein>
    <submittedName>
        <fullName evidence="1">Uncharacterized protein</fullName>
    </submittedName>
</protein>
<accession>A0A174GBY5</accession>
<name>A0A174GBY5_9BACE</name>
<evidence type="ECO:0000313" key="2">
    <source>
        <dbReference type="EMBL" id="VYT43895.1"/>
    </source>
</evidence>
<organism evidence="1 3">
    <name type="scientific">Bacteroides faecis</name>
    <dbReference type="NCBI Taxonomy" id="674529"/>
    <lineage>
        <taxon>Bacteria</taxon>
        <taxon>Pseudomonadati</taxon>
        <taxon>Bacteroidota</taxon>
        <taxon>Bacteroidia</taxon>
        <taxon>Bacteroidales</taxon>
        <taxon>Bacteroidaceae</taxon>
        <taxon>Bacteroides</taxon>
    </lineage>
</organism>